<protein>
    <submittedName>
        <fullName evidence="1">Uncharacterized protein</fullName>
    </submittedName>
</protein>
<reference evidence="1" key="1">
    <citation type="submission" date="2023-10" db="EMBL/GenBank/DDBJ databases">
        <authorList>
            <person name="Rodriguez Cubillos JULIANA M."/>
            <person name="De Vega J."/>
        </authorList>
    </citation>
    <scope>NUCLEOTIDE SEQUENCE</scope>
</reference>
<dbReference type="EMBL" id="CASHSV030000024">
    <property type="protein sequence ID" value="CAJ2641174.1"/>
    <property type="molecule type" value="Genomic_DNA"/>
</dbReference>
<dbReference type="Proteomes" id="UP001177021">
    <property type="component" value="Unassembled WGS sequence"/>
</dbReference>
<gene>
    <name evidence="1" type="ORF">MILVUS5_LOCUS10878</name>
</gene>
<sequence>MLIDDFIELQKSKELTATNPVNGEIPCNNINPNSSQPLKVGKSQPLSSNNRDDLRQQEVMKGVAQVDEEINEETNTNGEKEKGTPKRKTRGKTLCKRIHARTLEDREEVTFNDNGQPIGPTDRVVSELSLFLGTLARSSSFCPLIYTNWSGMPDRNIKRFWIYTNVCKKFILPNEAQDWVEKTVRDAWRRHKHKIKKNHFLKYSNMTERLKHRPPKVPEVHFKKLCEYWSWKPVQLISERNTRNRAQQKWRHRMGPKHFALLREKMRAKEGKEPTQAEVFVETRKGNKGKKLDVETEKAIAKLEEMVETEENDTEAFEAVFGKEHPGSAEVNALKKAHNEEVSTLRDDFAYKIGRLQNAFKTLMQHCNPEINMESIEDLLGLSHGEANSTPNVGQPQMNSSASTHVPTLEKQGINEDDPIDEDDDDEFQEDAFSY</sequence>
<keyword evidence="2" id="KW-1185">Reference proteome</keyword>
<organism evidence="1 2">
    <name type="scientific">Trifolium pratense</name>
    <name type="common">Red clover</name>
    <dbReference type="NCBI Taxonomy" id="57577"/>
    <lineage>
        <taxon>Eukaryota</taxon>
        <taxon>Viridiplantae</taxon>
        <taxon>Streptophyta</taxon>
        <taxon>Embryophyta</taxon>
        <taxon>Tracheophyta</taxon>
        <taxon>Spermatophyta</taxon>
        <taxon>Magnoliopsida</taxon>
        <taxon>eudicotyledons</taxon>
        <taxon>Gunneridae</taxon>
        <taxon>Pentapetalae</taxon>
        <taxon>rosids</taxon>
        <taxon>fabids</taxon>
        <taxon>Fabales</taxon>
        <taxon>Fabaceae</taxon>
        <taxon>Papilionoideae</taxon>
        <taxon>50 kb inversion clade</taxon>
        <taxon>NPAAA clade</taxon>
        <taxon>Hologalegina</taxon>
        <taxon>IRL clade</taxon>
        <taxon>Trifolieae</taxon>
        <taxon>Trifolium</taxon>
    </lineage>
</organism>
<comment type="caution">
    <text evidence="1">The sequence shown here is derived from an EMBL/GenBank/DDBJ whole genome shotgun (WGS) entry which is preliminary data.</text>
</comment>
<proteinExistence type="predicted"/>
<accession>A0ACB0J875</accession>
<name>A0ACB0J875_TRIPR</name>
<evidence type="ECO:0000313" key="1">
    <source>
        <dbReference type="EMBL" id="CAJ2641174.1"/>
    </source>
</evidence>
<evidence type="ECO:0000313" key="2">
    <source>
        <dbReference type="Proteomes" id="UP001177021"/>
    </source>
</evidence>